<dbReference type="EMBL" id="AALD02000008">
    <property type="protein sequence ID" value="EEQ11438.1"/>
    <property type="molecule type" value="Genomic_DNA"/>
</dbReference>
<comment type="caution">
    <text evidence="1">The sequence shown here is derived from an EMBL/GenBank/DDBJ whole genome shotgun (WGS) entry which is preliminary data.</text>
</comment>
<proteinExistence type="predicted"/>
<keyword evidence="2" id="KW-1185">Reference proteome</keyword>
<gene>
    <name evidence="1" type="ORF">ymoll0001_20080</name>
</gene>
<organism evidence="1 2">
    <name type="scientific">Yersinia mollaretii (strain ATCC 43969 / DSM 18520 / CIP 103324 / CNY 7263 / WAIP 204)</name>
    <dbReference type="NCBI Taxonomy" id="349967"/>
    <lineage>
        <taxon>Bacteria</taxon>
        <taxon>Pseudomonadati</taxon>
        <taxon>Pseudomonadota</taxon>
        <taxon>Gammaproteobacteria</taxon>
        <taxon>Enterobacterales</taxon>
        <taxon>Yersiniaceae</taxon>
        <taxon>Yersinia</taxon>
    </lineage>
</organism>
<sequence length="271" mass="31723">MHSICYFECDVIRRLIMDAKNSGIEKNSLNLRRIFSNFFDWDDMDVTYGKVDLINKSIFTMPSSYEWFLIYYDDDLDLLTSQRIVPGIQYWSNYSSKHTDTLLKNSKRESKVDICTQYENVFELLSINSRRNLSFTDVMTLYKWKPIIAHYAERVWSQNQDVILPLREDIPLYEDSADNSSAVSVDSHPYIRFGNIQFTRKEIITIRLLLSDLKIEDISAIQRCSLTSEYARIQQIKEKLNCEQHSSVGLVNAFKDHGITLSSLDLFTVYP</sequence>
<dbReference type="Proteomes" id="UP000003027">
    <property type="component" value="Unassembled WGS sequence"/>
</dbReference>
<evidence type="ECO:0000313" key="1">
    <source>
        <dbReference type="EMBL" id="EEQ11438.1"/>
    </source>
</evidence>
<name>A0ABP2EJA4_YERMW</name>
<reference evidence="1" key="1">
    <citation type="submission" date="2008-12" db="EMBL/GenBank/DDBJ databases">
        <title>Annotation of the Yersinia mollaretii ATCC 43969 genome.</title>
        <authorList>
            <person name="Read T.D."/>
            <person name="Akmal A."/>
            <person name="Bishop-Lilly K."/>
            <person name="Chen P.E."/>
            <person name="Cook C."/>
            <person name="Kiley M.P."/>
            <person name="Lentz S."/>
            <person name="Mateczun A."/>
            <person name="Nagarajan N."/>
            <person name="Nolan N."/>
            <person name="Osborne B.I."/>
            <person name="Pop M."/>
            <person name="Sozhamannan S."/>
            <person name="Stewart A.C."/>
            <person name="Sulakvelidze A."/>
            <person name="Thomason B."/>
            <person name="Willner K."/>
            <person name="Zwick M.E."/>
        </authorList>
    </citation>
    <scope>NUCLEOTIDE SEQUENCE [LARGE SCALE GENOMIC DNA]</scope>
    <source>
        <strain evidence="1">ATCC 43969</strain>
    </source>
</reference>
<evidence type="ECO:0000313" key="2">
    <source>
        <dbReference type="Proteomes" id="UP000003027"/>
    </source>
</evidence>
<accession>A0ABP2EJA4</accession>
<protein>
    <submittedName>
        <fullName evidence="1">Uncharacterized protein</fullName>
    </submittedName>
</protein>